<proteinExistence type="predicted"/>
<accession>A0A517YZ35</accession>
<protein>
    <submittedName>
        <fullName evidence="1">Uncharacterized protein</fullName>
    </submittedName>
</protein>
<sequence length="62" mass="6970">MGVDGFSRQFKECLTASRAWFVMGCASDTARVFTGFSWGNTRVNAEAFPSSKRLNLLKFEEI</sequence>
<dbReference type="AlphaFoldDB" id="A0A517YZ35"/>
<dbReference type="Proteomes" id="UP000317369">
    <property type="component" value="Chromosome"/>
</dbReference>
<evidence type="ECO:0000313" key="2">
    <source>
        <dbReference type="Proteomes" id="UP000317369"/>
    </source>
</evidence>
<dbReference type="KEGG" id="pcor:KS4_35740"/>
<reference evidence="1 2" key="1">
    <citation type="submission" date="2019-02" db="EMBL/GenBank/DDBJ databases">
        <title>Deep-cultivation of Planctomycetes and their phenomic and genomic characterization uncovers novel biology.</title>
        <authorList>
            <person name="Wiegand S."/>
            <person name="Jogler M."/>
            <person name="Boedeker C."/>
            <person name="Pinto D."/>
            <person name="Vollmers J."/>
            <person name="Rivas-Marin E."/>
            <person name="Kohn T."/>
            <person name="Peeters S.H."/>
            <person name="Heuer A."/>
            <person name="Rast P."/>
            <person name="Oberbeckmann S."/>
            <person name="Bunk B."/>
            <person name="Jeske O."/>
            <person name="Meyerdierks A."/>
            <person name="Storesund J.E."/>
            <person name="Kallscheuer N."/>
            <person name="Luecker S."/>
            <person name="Lage O.M."/>
            <person name="Pohl T."/>
            <person name="Merkel B.J."/>
            <person name="Hornburger P."/>
            <person name="Mueller R.-W."/>
            <person name="Bruemmer F."/>
            <person name="Labrenz M."/>
            <person name="Spormann A.M."/>
            <person name="Op den Camp H."/>
            <person name="Overmann J."/>
            <person name="Amann R."/>
            <person name="Jetten M.S.M."/>
            <person name="Mascher T."/>
            <person name="Medema M.H."/>
            <person name="Devos D.P."/>
            <person name="Kaster A.-K."/>
            <person name="Ovreas L."/>
            <person name="Rohde M."/>
            <person name="Galperin M.Y."/>
            <person name="Jogler C."/>
        </authorList>
    </citation>
    <scope>NUCLEOTIDE SEQUENCE [LARGE SCALE GENOMIC DNA]</scope>
    <source>
        <strain evidence="1 2">KS4</strain>
    </source>
</reference>
<name>A0A517YZ35_9BACT</name>
<organism evidence="1 2">
    <name type="scientific">Poriferisphaera corsica</name>
    <dbReference type="NCBI Taxonomy" id="2528020"/>
    <lineage>
        <taxon>Bacteria</taxon>
        <taxon>Pseudomonadati</taxon>
        <taxon>Planctomycetota</taxon>
        <taxon>Phycisphaerae</taxon>
        <taxon>Phycisphaerales</taxon>
        <taxon>Phycisphaeraceae</taxon>
        <taxon>Poriferisphaera</taxon>
    </lineage>
</organism>
<gene>
    <name evidence="1" type="ORF">KS4_35740</name>
</gene>
<keyword evidence="2" id="KW-1185">Reference proteome</keyword>
<dbReference type="EMBL" id="CP036425">
    <property type="protein sequence ID" value="QDU35491.1"/>
    <property type="molecule type" value="Genomic_DNA"/>
</dbReference>
<evidence type="ECO:0000313" key="1">
    <source>
        <dbReference type="EMBL" id="QDU35491.1"/>
    </source>
</evidence>